<dbReference type="SUPFAM" id="SSF51182">
    <property type="entry name" value="RmlC-like cupins"/>
    <property type="match status" value="1"/>
</dbReference>
<protein>
    <submittedName>
        <fullName evidence="2">ChrR family anti-sigma-E factor</fullName>
    </submittedName>
</protein>
<dbReference type="InterPro" id="IPR025979">
    <property type="entry name" value="ChrR-like_cupin_dom"/>
</dbReference>
<accession>A0A9J6PDE0</accession>
<dbReference type="Proteomes" id="UP001055804">
    <property type="component" value="Unassembled WGS sequence"/>
</dbReference>
<keyword evidence="3" id="KW-1185">Reference proteome</keyword>
<evidence type="ECO:0000313" key="3">
    <source>
        <dbReference type="Proteomes" id="UP001055804"/>
    </source>
</evidence>
<sequence>MTGPIHHPGEDLLLEYAAGSMPEPLALLVATHLTLCPACRAEAARLETLGGAMLEEIGPEPVSESLLDRVLDCLDDAAELAPQAGARPATDAPFAVPMPLARYLGESFGGLGWRSMIGLKEVELLKGRPGFTTRLMRIAPGAVMPRHTHEGAEMTLVLAGGFTDRGNHFVRGDVAIAGPDDDHQPVADADGECICLAVTSAPLRLTGPIGRYLNPFIRI</sequence>
<dbReference type="InterPro" id="IPR011051">
    <property type="entry name" value="RmlC_Cupin_sf"/>
</dbReference>
<comment type="caution">
    <text evidence="2">The sequence shown here is derived from an EMBL/GenBank/DDBJ whole genome shotgun (WGS) entry which is preliminary data.</text>
</comment>
<dbReference type="InterPro" id="IPR012807">
    <property type="entry name" value="Anti-sigma_ChrR"/>
</dbReference>
<dbReference type="NCBIfam" id="TIGR02451">
    <property type="entry name" value="anti_sig_ChrR"/>
    <property type="match status" value="1"/>
</dbReference>
<feature type="domain" description="ChrR-like cupin" evidence="1">
    <location>
        <begin position="122"/>
        <end position="196"/>
    </location>
</feature>
<dbReference type="Gene3D" id="2.60.120.10">
    <property type="entry name" value="Jelly Rolls"/>
    <property type="match status" value="1"/>
</dbReference>
<reference evidence="2" key="1">
    <citation type="submission" date="2022-06" db="EMBL/GenBank/DDBJ databases">
        <title>Isolation and Genomics of Futiania mangrovii gen. nov., sp. nov., a Rare and Metabolically-versatile member in the Class Alphaproteobacteria.</title>
        <authorList>
            <person name="Liu L."/>
            <person name="Huang W.-C."/>
            <person name="Pan J."/>
            <person name="Li J."/>
            <person name="Huang Y."/>
            <person name="Du H."/>
            <person name="Liu Y."/>
            <person name="Li M."/>
        </authorList>
    </citation>
    <scope>NUCLEOTIDE SEQUENCE</scope>
    <source>
        <strain evidence="2">FT118</strain>
    </source>
</reference>
<dbReference type="AlphaFoldDB" id="A0A9J6PDE0"/>
<evidence type="ECO:0000259" key="1">
    <source>
        <dbReference type="Pfam" id="PF12973"/>
    </source>
</evidence>
<dbReference type="InterPro" id="IPR014710">
    <property type="entry name" value="RmlC-like_jellyroll"/>
</dbReference>
<dbReference type="Pfam" id="PF12973">
    <property type="entry name" value="Cupin_7"/>
    <property type="match status" value="1"/>
</dbReference>
<dbReference type="RefSeq" id="WP_269331649.1">
    <property type="nucleotide sequence ID" value="NZ_JAMZFT010000001.1"/>
</dbReference>
<dbReference type="Gene3D" id="1.10.10.1320">
    <property type="entry name" value="Anti-sigma factor, zinc-finger domain"/>
    <property type="match status" value="1"/>
</dbReference>
<dbReference type="InterPro" id="IPR041916">
    <property type="entry name" value="Anti_sigma_zinc_sf"/>
</dbReference>
<gene>
    <name evidence="2" type="ORF">NJQ99_04770</name>
</gene>
<dbReference type="EMBL" id="JAMZFT010000001">
    <property type="protein sequence ID" value="MCP1335715.1"/>
    <property type="molecule type" value="Genomic_DNA"/>
</dbReference>
<name>A0A9J6PDE0_9PROT</name>
<evidence type="ECO:0000313" key="2">
    <source>
        <dbReference type="EMBL" id="MCP1335715.1"/>
    </source>
</evidence>
<proteinExistence type="predicted"/>
<organism evidence="2 3">
    <name type="scientific">Futiania mangrovi</name>
    <dbReference type="NCBI Taxonomy" id="2959716"/>
    <lineage>
        <taxon>Bacteria</taxon>
        <taxon>Pseudomonadati</taxon>
        <taxon>Pseudomonadota</taxon>
        <taxon>Alphaproteobacteria</taxon>
        <taxon>Futianiales</taxon>
        <taxon>Futianiaceae</taxon>
        <taxon>Futiania</taxon>
    </lineage>
</organism>
<dbReference type="CDD" id="cd20301">
    <property type="entry name" value="cupin_ChrR"/>
    <property type="match status" value="1"/>
</dbReference>